<gene>
    <name evidence="7" type="ORF">Sar04_39300</name>
</gene>
<dbReference type="InterPro" id="IPR013784">
    <property type="entry name" value="Carb-bd-like_fold"/>
</dbReference>
<name>A0ABQ4JYL4_SALAC</name>
<evidence type="ECO:0000313" key="7">
    <source>
        <dbReference type="EMBL" id="GIM87194.1"/>
    </source>
</evidence>
<dbReference type="InterPro" id="IPR013320">
    <property type="entry name" value="ConA-like_dom_sf"/>
</dbReference>
<dbReference type="SUPFAM" id="SSF49899">
    <property type="entry name" value="Concanavalin A-like lectins/glucanases"/>
    <property type="match status" value="1"/>
</dbReference>
<feature type="domain" description="LamG-like jellyroll fold" evidence="6">
    <location>
        <begin position="815"/>
        <end position="957"/>
    </location>
</feature>
<dbReference type="InterPro" id="IPR006558">
    <property type="entry name" value="LamG-like"/>
</dbReference>
<keyword evidence="8" id="KW-1185">Reference proteome</keyword>
<reference evidence="7 8" key="1">
    <citation type="submission" date="2021-03" db="EMBL/GenBank/DDBJ databases">
        <title>Whole genome shotgun sequence of Salinispora arenicola NBRC 105043.</title>
        <authorList>
            <person name="Komaki H."/>
            <person name="Tamura T."/>
        </authorList>
    </citation>
    <scope>NUCLEOTIDE SEQUENCE [LARGE SCALE GENOMIC DNA]</scope>
    <source>
        <strain evidence="7 8">NBRC 105043</strain>
    </source>
</reference>
<keyword evidence="4" id="KW-1133">Transmembrane helix</keyword>
<dbReference type="Gene3D" id="2.60.120.200">
    <property type="match status" value="1"/>
</dbReference>
<keyword evidence="5" id="KW-1015">Disulfide bond</keyword>
<dbReference type="EMBL" id="BOQM01000032">
    <property type="protein sequence ID" value="GIM87194.1"/>
    <property type="molecule type" value="Genomic_DNA"/>
</dbReference>
<sequence length="2174" mass="227126">MTAFGMRAWRRWWSVLLAATVVMTGVGVPVRAAAAVPAAASVCVDEQSDVVAARRMVQVCGRRVEILSERTEWSQTFLNSDDSRTMEQTIEPTRVRKDDSWVPVDTTLKVTPEGVSPRATVLPIVFSGEGDGPFVRLRDGSRELALSWPGTLPAPVLKGSTATYRDVFPDVDLQVTAEPLGFSQVLVVRSRAAAANPRLASLKFGVATKGVTVSAAAGGGLAARDAKGGTVFAAPAPLMWDSSGMDSGIASVARDKDRTATTATRKPTAAALAEPGVRVSGEAADRKAVPESARRAVMPVRVDGETMTLVPDKALLADPGTKLPVFIDPSWTGGISGNAWTSVWSKYKSSSFWQNSSALRNGSTYGSAGSGRTEDCSGCADHIIRSLFRMNTSAVRGKRIVKAEFRIEQRWAWTCNPKSNAKLWMTGSISSGTTWNKQPTWYSGYTAQALGNRKHGAAHGCLGTGTIEFNVTSMVAKAAASGWSTLTVGLRAVNEGTLSQWKRFNHSSPKLAITYNTLPNAPSARKSDGKVCATGSGRPYVLTTTPTLAASQSDPDSSQQSLTTWFYWWPVGGSRSESNKVSQAAGNSSTVSKMIPSGRLTDGTSYVWQARTWDGSHYGAWSGTCEFTVDSTSPSPSTSVSSGYYLDDGTPRGGVGISGTFTIDPPATRPYEVKEYAYSLDSGVLNGAKTVAARSSDHGASVSLAPLHDGVNRLYVWSKDHAGRFSTPVTYTFSVRAGSGPAAEWTFEDGGGSTAADTSGHGNSLTVGGSASWVAGRSGVGTALSLPGGAAAVMSGPVNSPHPDTQASTPVRTDADFTVAAWVKITSTAGSAVQTVVSASGSRTSAYQLGYAGSAQRWRFAMAGADTDDPALYSVLSDAAPTAGKWTHLAGVYDASTKKMTLYVNGQAQSGTATLSGGFNATAEVAVGKRTWNGSSDSFFTGTVDDVRVYNFTETAANLAELAVPPPPKIIFPDGADVTAGEQLTVTFDAGGDTNVTAFRYSVDGTGLGSTVNADTAGGTATVTIDVGTTTGERLVYAVAVDDGGRVSGMSQEQFTVSPAASLSGTVYDPFFLPQADAVVALQPGGYQTTTGADGSYSLSNFSPGSYTLTVTYGGRCGPAFTQDVVINGPDQVQDIFLMVFSDDLGHTCTEQAASFMAAPTVLPLTGDDSVATVQLPFAFPFYGGAYRSAWVDTNGVLSFTDPGGSHPYSGGGQLPAPADPNAIVAAFWDDLVVDAAASVRTATTGSGDDQRFVVEWRNVHRKANPVERLSFEVILAPDGTVTTNYDQLDNAAEKGGSAIVGIEAAVGEDGLSYSIDEPVLSSGIAITFTRPDVDGGLKTHDLSGTLTDTAGAPVVGATVSLDPSGLTATTGTGGAYSFAGVVADSYGVSVQMAGRCGEVASRQVELSADAVVDLQLGPDYGGLGYACRTGPSGFVAATNVLALTGDDAATSVALPFPIEFHGQSYTSGWVHTNGLVSFGAVHGAVDAWANPTMPTAAAPNAVVAPFWDDFEVDGSASVRTQTLGAAPNRSFVVEWRNVGFRPTNTERVTFEVMFHEDGRIAFHYGAMSTPTQTGAGATVGLENASGTVAALYTFHEAVLTANSSITYTPAPAGTVSGVLTTAVTAEPIAGATVTLNPGNRTITTGADGSYQFTTVPVGEYKVAASIADNRCTGQYARETINHSGGTLDVDLSLMVDGDEFGYKCTTGAQSFVPGDIVEGWQGDETVWQKNPPFPVKLYGESHTSAWISANGLISFKDPAYFGWIGSAPGTIPSPASEGSPNATVYVHWDDWVVDTQARIATKISGTAPTRQWIVEWRNVHLYGDPTIRATFEVIFDEGGDITLAYTDIDPAKAVEQGGEATVGIENADGSIGFQYLHREAWLASGQGITFTPNPPGQGSIAGTVTCQGAPVAGATVVVADRSTTTATDGTYTVGNVPAGSWAAIATVTSGTCTGSETRQVTVGTNTETTADYPLSATPTGGGYILSEEPVPYTPADTTVVSLTGDDAYTSLTLPFPVTHYGQTYSTGWVDTNGVLSFVDPGEPAPDAWPIPSPDSPQEPNAALYPFWHDWVVDDNASIRTTTRGSAPDREFVIEWRNVHSYEDPLTRVTFQVILDEAGGYRFAYTDNDGTFLERGGGATIGIENADGTHAIQYTYRQPVLRPGLGLRLTAAGA</sequence>
<evidence type="ECO:0000256" key="3">
    <source>
        <dbReference type="ARBA" id="ARBA00022729"/>
    </source>
</evidence>
<keyword evidence="3" id="KW-0732">Signal</keyword>
<keyword evidence="2" id="KW-0812">Transmembrane</keyword>
<comment type="subcellular location">
    <subcellularLocation>
        <location evidence="1">Membrane</location>
        <topology evidence="1">Single-pass type I membrane protein</topology>
    </subcellularLocation>
</comment>
<evidence type="ECO:0000256" key="5">
    <source>
        <dbReference type="ARBA" id="ARBA00023157"/>
    </source>
</evidence>
<dbReference type="InterPro" id="IPR031152">
    <property type="entry name" value="PLXDC"/>
</dbReference>
<accession>A0ABQ4JYL4</accession>
<dbReference type="Pfam" id="PF13385">
    <property type="entry name" value="Laminin_G_3"/>
    <property type="match status" value="1"/>
</dbReference>
<evidence type="ECO:0000256" key="2">
    <source>
        <dbReference type="ARBA" id="ARBA00022692"/>
    </source>
</evidence>
<evidence type="ECO:0000313" key="8">
    <source>
        <dbReference type="Proteomes" id="UP000677457"/>
    </source>
</evidence>
<dbReference type="Gene3D" id="2.60.40.1120">
    <property type="entry name" value="Carboxypeptidase-like, regulatory domain"/>
    <property type="match status" value="4"/>
</dbReference>
<comment type="caution">
    <text evidence="7">The sequence shown here is derived from an EMBL/GenBank/DDBJ whole genome shotgun (WGS) entry which is preliminary data.</text>
</comment>
<keyword evidence="4" id="KW-0472">Membrane</keyword>
<proteinExistence type="predicted"/>
<evidence type="ECO:0000256" key="4">
    <source>
        <dbReference type="ARBA" id="ARBA00022989"/>
    </source>
</evidence>
<dbReference type="SUPFAM" id="SSF49452">
    <property type="entry name" value="Starch-binding domain-like"/>
    <property type="match status" value="4"/>
</dbReference>
<dbReference type="Pfam" id="PF13620">
    <property type="entry name" value="CarboxypepD_reg"/>
    <property type="match status" value="3"/>
</dbReference>
<evidence type="ECO:0000259" key="6">
    <source>
        <dbReference type="SMART" id="SM00560"/>
    </source>
</evidence>
<dbReference type="Proteomes" id="UP000677457">
    <property type="component" value="Unassembled WGS sequence"/>
</dbReference>
<dbReference type="SMART" id="SM00560">
    <property type="entry name" value="LamGL"/>
    <property type="match status" value="1"/>
</dbReference>
<organism evidence="7 8">
    <name type="scientific">Salinispora arenicola</name>
    <dbReference type="NCBI Taxonomy" id="168697"/>
    <lineage>
        <taxon>Bacteria</taxon>
        <taxon>Bacillati</taxon>
        <taxon>Actinomycetota</taxon>
        <taxon>Actinomycetes</taxon>
        <taxon>Micromonosporales</taxon>
        <taxon>Micromonosporaceae</taxon>
        <taxon>Salinispora</taxon>
    </lineage>
</organism>
<dbReference type="PANTHER" id="PTHR13055:SF12">
    <property type="entry name" value="LD40707P"/>
    <property type="match status" value="1"/>
</dbReference>
<protein>
    <recommendedName>
        <fullName evidence="6">LamG-like jellyroll fold domain-containing protein</fullName>
    </recommendedName>
</protein>
<dbReference type="PANTHER" id="PTHR13055">
    <property type="entry name" value="TUMOR ENDOTHELIAL MARKER 7 RELATED"/>
    <property type="match status" value="1"/>
</dbReference>
<evidence type="ECO:0000256" key="1">
    <source>
        <dbReference type="ARBA" id="ARBA00004479"/>
    </source>
</evidence>